<dbReference type="GO" id="GO:0019148">
    <property type="term" value="F:D-cysteine desulfhydrase activity"/>
    <property type="evidence" value="ECO:0007669"/>
    <property type="project" value="TreeGrafter"/>
</dbReference>
<dbReference type="InterPro" id="IPR027278">
    <property type="entry name" value="ACCD_DCysDesulf"/>
</dbReference>
<evidence type="ECO:0000256" key="5">
    <source>
        <dbReference type="PIRSR" id="PIRSR006278-2"/>
    </source>
</evidence>
<feature type="domain" description="Tryptophan synthase beta chain-like PALP" evidence="6">
    <location>
        <begin position="15"/>
        <end position="282"/>
    </location>
</feature>
<dbReference type="PANTHER" id="PTHR43780">
    <property type="entry name" value="1-AMINOCYCLOPROPANE-1-CARBOXYLATE DEAMINASE-RELATED"/>
    <property type="match status" value="1"/>
</dbReference>
<dbReference type="Proteomes" id="UP000292372">
    <property type="component" value="Unassembled WGS sequence"/>
</dbReference>
<keyword evidence="8" id="KW-1185">Reference proteome</keyword>
<dbReference type="Pfam" id="PF00291">
    <property type="entry name" value="PALP"/>
    <property type="match status" value="1"/>
</dbReference>
<dbReference type="InterPro" id="IPR001926">
    <property type="entry name" value="TrpB-like_PALP"/>
</dbReference>
<evidence type="ECO:0000256" key="4">
    <source>
        <dbReference type="PIRSR" id="PIRSR006278-1"/>
    </source>
</evidence>
<evidence type="ECO:0000256" key="2">
    <source>
        <dbReference type="ARBA" id="ARBA00008639"/>
    </source>
</evidence>
<dbReference type="OrthoDB" id="9801249at2"/>
<accession>A0A4Q9FLP7</accession>
<dbReference type="Gene3D" id="3.40.50.1100">
    <property type="match status" value="2"/>
</dbReference>
<dbReference type="RefSeq" id="WP_130937430.1">
    <property type="nucleotide sequence ID" value="NZ_BMEE01000002.1"/>
</dbReference>
<evidence type="ECO:0000256" key="3">
    <source>
        <dbReference type="ARBA" id="ARBA00022898"/>
    </source>
</evidence>
<evidence type="ECO:0000256" key="1">
    <source>
        <dbReference type="ARBA" id="ARBA00001933"/>
    </source>
</evidence>
<dbReference type="PANTHER" id="PTHR43780:SF2">
    <property type="entry name" value="1-AMINOCYCLOPROPANE-1-CARBOXYLATE DEAMINASE-RELATED"/>
    <property type="match status" value="1"/>
</dbReference>
<sequence>MSFDFEHTINQEIKLSKTDAVSLFLKREDELHAFVSGNKYRKLKYNLREADKKGYATLLTFGGAFSNHIAAVALAGSVLGFKTIGIIRGNELKFKIENNPTLLFAQDHGMYLKFVSRDVYRNKTSETFIESLKSEFHDFYLIPEGGTNTLAVKGCEEILTNEDRDFDYICCAVGTGGTISGIVNCSKPSQQVLGFPALKASFLHKDISKFVQKSNWDLITDYHFGGYAKINSDLIAFVNKFKLDNNIQLDPIYTGKMMYGILRLIEKGYFPKGSKILAIHTGGLQGIDGMNMVLQKKKLPLIQV</sequence>
<protein>
    <submittedName>
        <fullName evidence="7">1-aminocyclopropane-1-carboxylate deaminase/D-cysteine desulfhydrase</fullName>
    </submittedName>
</protein>
<feature type="active site" description="Nucleophile" evidence="4">
    <location>
        <position position="66"/>
    </location>
</feature>
<evidence type="ECO:0000313" key="8">
    <source>
        <dbReference type="Proteomes" id="UP000292372"/>
    </source>
</evidence>
<dbReference type="InterPro" id="IPR036052">
    <property type="entry name" value="TrpB-like_PALP_sf"/>
</dbReference>
<evidence type="ECO:0000313" key="7">
    <source>
        <dbReference type="EMBL" id="TBN14307.1"/>
    </source>
</evidence>
<feature type="modified residue" description="N6-(pyridoxal phosphate)lysine" evidence="5">
    <location>
        <position position="39"/>
    </location>
</feature>
<name>A0A4Q9FLP7_9FLAO</name>
<dbReference type="EMBL" id="SIRS01000005">
    <property type="protein sequence ID" value="TBN14307.1"/>
    <property type="molecule type" value="Genomic_DNA"/>
</dbReference>
<organism evidence="7 8">
    <name type="scientific">Hyunsoonleella pacifica</name>
    <dbReference type="NCBI Taxonomy" id="1080224"/>
    <lineage>
        <taxon>Bacteria</taxon>
        <taxon>Pseudomonadati</taxon>
        <taxon>Bacteroidota</taxon>
        <taxon>Flavobacteriia</taxon>
        <taxon>Flavobacteriales</taxon>
        <taxon>Flavobacteriaceae</taxon>
    </lineage>
</organism>
<dbReference type="AlphaFoldDB" id="A0A4Q9FLP7"/>
<comment type="similarity">
    <text evidence="2">Belongs to the ACC deaminase/D-cysteine desulfhydrase family.</text>
</comment>
<reference evidence="7 8" key="1">
    <citation type="journal article" date="2015" name="Int. J. Syst. Evol. Microbiol.">
        <title>Hyunsoonleella pacifica sp. nov., isolated from seawater of South Pacific Gyre.</title>
        <authorList>
            <person name="Gao X."/>
            <person name="Zhang Z."/>
            <person name="Dai X."/>
            <person name="Zhang X.H."/>
        </authorList>
    </citation>
    <scope>NUCLEOTIDE SEQUENCE [LARGE SCALE GENOMIC DNA]</scope>
    <source>
        <strain evidence="7 8">SW033</strain>
    </source>
</reference>
<comment type="caution">
    <text evidence="7">The sequence shown here is derived from an EMBL/GenBank/DDBJ whole genome shotgun (WGS) entry which is preliminary data.</text>
</comment>
<dbReference type="SUPFAM" id="SSF53686">
    <property type="entry name" value="Tryptophan synthase beta subunit-like PLP-dependent enzymes"/>
    <property type="match status" value="1"/>
</dbReference>
<gene>
    <name evidence="7" type="ORF">EYD46_12075</name>
</gene>
<keyword evidence="3 5" id="KW-0663">Pyridoxal phosphate</keyword>
<dbReference type="PIRSF" id="PIRSF006278">
    <property type="entry name" value="ACCD_DCysDesulf"/>
    <property type="match status" value="1"/>
</dbReference>
<proteinExistence type="inferred from homology"/>
<comment type="cofactor">
    <cofactor evidence="1">
        <name>pyridoxal 5'-phosphate</name>
        <dbReference type="ChEBI" id="CHEBI:597326"/>
    </cofactor>
</comment>
<evidence type="ECO:0000259" key="6">
    <source>
        <dbReference type="Pfam" id="PF00291"/>
    </source>
</evidence>